<evidence type="ECO:0000256" key="12">
    <source>
        <dbReference type="ARBA" id="ARBA00023136"/>
    </source>
</evidence>
<keyword evidence="12 13" id="KW-0472">Membrane</keyword>
<dbReference type="PROSITE" id="PS50885">
    <property type="entry name" value="HAMP"/>
    <property type="match status" value="1"/>
</dbReference>
<dbReference type="Gene3D" id="6.10.340.10">
    <property type="match status" value="1"/>
</dbReference>
<dbReference type="InterPro" id="IPR003594">
    <property type="entry name" value="HATPase_dom"/>
</dbReference>
<dbReference type="InterPro" id="IPR036890">
    <property type="entry name" value="HATPase_C_sf"/>
</dbReference>
<feature type="transmembrane region" description="Helical" evidence="13">
    <location>
        <begin position="282"/>
        <end position="304"/>
    </location>
</feature>
<reference evidence="17" key="1">
    <citation type="journal article" date="2021" name="Genome Biol. Evol.">
        <title>Continental-Scale Gene Flow Prevents Allopatric Divergence of Pelagic Freshwater Bacteria.</title>
        <authorList>
            <person name="Hoetzinger M."/>
            <person name="Pitt A."/>
            <person name="Huemer A."/>
            <person name="Hahn M.W."/>
        </authorList>
    </citation>
    <scope>NUCLEOTIDE SEQUENCE</scope>
    <source>
        <strain evidence="17">SM1-W8</strain>
    </source>
</reference>
<dbReference type="Proteomes" id="UP000783102">
    <property type="component" value="Unassembled WGS sequence"/>
</dbReference>
<evidence type="ECO:0000256" key="1">
    <source>
        <dbReference type="ARBA" id="ARBA00000085"/>
    </source>
</evidence>
<dbReference type="Gene3D" id="3.30.565.10">
    <property type="entry name" value="Histidine kinase-like ATPase, C-terminal domain"/>
    <property type="match status" value="1"/>
</dbReference>
<dbReference type="CDD" id="cd00075">
    <property type="entry name" value="HATPase"/>
    <property type="match status" value="1"/>
</dbReference>
<gene>
    <name evidence="17" type="ORF">G6731_09150</name>
</gene>
<accession>A0A9Q2WJL9</accession>
<dbReference type="PROSITE" id="PS50112">
    <property type="entry name" value="PAS"/>
    <property type="match status" value="1"/>
</dbReference>
<keyword evidence="7" id="KW-0547">Nucleotide-binding</keyword>
<evidence type="ECO:0000259" key="15">
    <source>
        <dbReference type="PROSITE" id="PS50112"/>
    </source>
</evidence>
<dbReference type="SUPFAM" id="SSF55874">
    <property type="entry name" value="ATPase domain of HSP90 chaperone/DNA topoisomerase II/histidine kinase"/>
    <property type="match status" value="1"/>
</dbReference>
<dbReference type="EMBL" id="JAANEY010000001">
    <property type="protein sequence ID" value="MBT8552119.1"/>
    <property type="molecule type" value="Genomic_DNA"/>
</dbReference>
<dbReference type="CDD" id="cd00082">
    <property type="entry name" value="HisKA"/>
    <property type="match status" value="1"/>
</dbReference>
<evidence type="ECO:0000313" key="18">
    <source>
        <dbReference type="Proteomes" id="UP000783102"/>
    </source>
</evidence>
<evidence type="ECO:0000256" key="7">
    <source>
        <dbReference type="ARBA" id="ARBA00022741"/>
    </source>
</evidence>
<dbReference type="InterPro" id="IPR004358">
    <property type="entry name" value="Sig_transdc_His_kin-like_C"/>
</dbReference>
<evidence type="ECO:0000256" key="4">
    <source>
        <dbReference type="ARBA" id="ARBA00022553"/>
    </source>
</evidence>
<dbReference type="FunFam" id="1.10.287.130:FF:000001">
    <property type="entry name" value="Two-component sensor histidine kinase"/>
    <property type="match status" value="1"/>
</dbReference>
<comment type="caution">
    <text evidence="17">The sequence shown here is derived from an EMBL/GenBank/DDBJ whole genome shotgun (WGS) entry which is preliminary data.</text>
</comment>
<evidence type="ECO:0000256" key="11">
    <source>
        <dbReference type="ARBA" id="ARBA00023012"/>
    </source>
</evidence>
<dbReference type="SMART" id="SM00387">
    <property type="entry name" value="HATPase_c"/>
    <property type="match status" value="1"/>
</dbReference>
<organism evidence="17 18">
    <name type="scientific">Polynucleobacter paneuropaeus</name>
    <dbReference type="NCBI Taxonomy" id="2527775"/>
    <lineage>
        <taxon>Bacteria</taxon>
        <taxon>Pseudomonadati</taxon>
        <taxon>Pseudomonadota</taxon>
        <taxon>Betaproteobacteria</taxon>
        <taxon>Burkholderiales</taxon>
        <taxon>Burkholderiaceae</taxon>
        <taxon>Polynucleobacter</taxon>
    </lineage>
</organism>
<dbReference type="Gene3D" id="3.30.450.20">
    <property type="entry name" value="PAS domain"/>
    <property type="match status" value="1"/>
</dbReference>
<feature type="domain" description="PAS" evidence="15">
    <location>
        <begin position="374"/>
        <end position="447"/>
    </location>
</feature>
<evidence type="ECO:0000259" key="14">
    <source>
        <dbReference type="PROSITE" id="PS50109"/>
    </source>
</evidence>
<dbReference type="SMART" id="SM00304">
    <property type="entry name" value="HAMP"/>
    <property type="match status" value="1"/>
</dbReference>
<evidence type="ECO:0000313" key="17">
    <source>
        <dbReference type="EMBL" id="MBT8552119.1"/>
    </source>
</evidence>
<dbReference type="InterPro" id="IPR050351">
    <property type="entry name" value="BphY/WalK/GraS-like"/>
</dbReference>
<evidence type="ECO:0000256" key="9">
    <source>
        <dbReference type="ARBA" id="ARBA00022840"/>
    </source>
</evidence>
<feature type="domain" description="HAMP" evidence="16">
    <location>
        <begin position="306"/>
        <end position="365"/>
    </location>
</feature>
<dbReference type="InterPro" id="IPR036097">
    <property type="entry name" value="HisK_dim/P_sf"/>
</dbReference>
<dbReference type="PRINTS" id="PR00344">
    <property type="entry name" value="BCTRLSENSOR"/>
</dbReference>
<evidence type="ECO:0000256" key="13">
    <source>
        <dbReference type="SAM" id="Phobius"/>
    </source>
</evidence>
<dbReference type="InterPro" id="IPR000014">
    <property type="entry name" value="PAS"/>
</dbReference>
<dbReference type="Pfam" id="PF00989">
    <property type="entry name" value="PAS"/>
    <property type="match status" value="1"/>
</dbReference>
<dbReference type="InterPro" id="IPR013767">
    <property type="entry name" value="PAS_fold"/>
</dbReference>
<dbReference type="GO" id="GO:0016020">
    <property type="term" value="C:membrane"/>
    <property type="evidence" value="ECO:0007669"/>
    <property type="project" value="UniProtKB-SubCell"/>
</dbReference>
<comment type="catalytic activity">
    <reaction evidence="1">
        <text>ATP + protein L-histidine = ADP + protein N-phospho-L-histidine.</text>
        <dbReference type="EC" id="2.7.13.3"/>
    </reaction>
</comment>
<proteinExistence type="predicted"/>
<keyword evidence="5" id="KW-0808">Transferase</keyword>
<keyword evidence="6 13" id="KW-0812">Transmembrane</keyword>
<dbReference type="GO" id="GO:0000155">
    <property type="term" value="F:phosphorelay sensor kinase activity"/>
    <property type="evidence" value="ECO:0007669"/>
    <property type="project" value="InterPro"/>
</dbReference>
<dbReference type="Pfam" id="PF02518">
    <property type="entry name" value="HATPase_c"/>
    <property type="match status" value="1"/>
</dbReference>
<sequence length="725" mass="80954">MFKRWYQSSLRHQILVWLLVINFFILLLMAVATLQVSRSSVEKNIFEQLEREHVIESEMIEGSLNSMVEEVQSLSSSPTMISALNSPDKADQLLEAFAKRNPLIKEDRDDFYLLDANLNRLHVIGNSSSWVDGSRALAKSALSQSKIQAGVFKTDNGFILQLAQPIEARGVVVISQPINQLLGRFFQGRKDIAAWVLEDGSGQVLSNLSDSASPDQTIVRELFGNLSKKNITSSLPADSESFTHPWKTIRGPLRLIPPLESLHLQLALNERTNWTHIVAMELLLPFIFVLLLVSLLAVFIIILVGRRLATPIEELASYALSIEGSGFSSAENQDRLATLAQRPDEVGRLSTQFSRMLSRLRHSYAGLEDQVAQRNAQLEAVFDLSPDGFIDVDAQDLVRFVNPAFQILTSLSAIGVVGQPLSLLVEKLHALASNVTLNQLQDMLRATEQLHWLELNIPYKRTLLVLTKLNDEDGRVVYLRDITQEAELEEMRSTFMSTAAHELRTPISSILGYAELLMRRLKGGVKPSEETIMEMASVIERQSKNMADLVNDLLDLSRLENQMAKGLNMHETALATYLRPVVSQFQVPGDSREVVMYIDDHLPEVQLHPESFKRLLVNLLGNAFKYSSKGSPVIVKTFTQEITDKLYVGVSIKDFGDGMSAEDLSHAFERFYRSSAYELIPGTGLGLAIAKEIMQAHSGEIDIQSKLGEGTTVTLLFPAVNTWGR</sequence>
<dbReference type="SMART" id="SM00091">
    <property type="entry name" value="PAS"/>
    <property type="match status" value="1"/>
</dbReference>
<dbReference type="InterPro" id="IPR035965">
    <property type="entry name" value="PAS-like_dom_sf"/>
</dbReference>
<evidence type="ECO:0000256" key="5">
    <source>
        <dbReference type="ARBA" id="ARBA00022679"/>
    </source>
</evidence>
<dbReference type="GO" id="GO:0030295">
    <property type="term" value="F:protein kinase activator activity"/>
    <property type="evidence" value="ECO:0007669"/>
    <property type="project" value="TreeGrafter"/>
</dbReference>
<dbReference type="GO" id="GO:0007234">
    <property type="term" value="P:osmosensory signaling via phosphorelay pathway"/>
    <property type="evidence" value="ECO:0007669"/>
    <property type="project" value="TreeGrafter"/>
</dbReference>
<dbReference type="SMART" id="SM00388">
    <property type="entry name" value="HisKA"/>
    <property type="match status" value="1"/>
</dbReference>
<dbReference type="SUPFAM" id="SSF55785">
    <property type="entry name" value="PYP-like sensor domain (PAS domain)"/>
    <property type="match status" value="1"/>
</dbReference>
<keyword evidence="10 13" id="KW-1133">Transmembrane helix</keyword>
<dbReference type="GO" id="GO:0000156">
    <property type="term" value="F:phosphorelay response regulator activity"/>
    <property type="evidence" value="ECO:0007669"/>
    <property type="project" value="TreeGrafter"/>
</dbReference>
<dbReference type="GO" id="GO:0005524">
    <property type="term" value="F:ATP binding"/>
    <property type="evidence" value="ECO:0007669"/>
    <property type="project" value="UniProtKB-KW"/>
</dbReference>
<evidence type="ECO:0000256" key="2">
    <source>
        <dbReference type="ARBA" id="ARBA00004141"/>
    </source>
</evidence>
<dbReference type="GO" id="GO:0006355">
    <property type="term" value="P:regulation of DNA-templated transcription"/>
    <property type="evidence" value="ECO:0007669"/>
    <property type="project" value="InterPro"/>
</dbReference>
<dbReference type="InterPro" id="IPR003660">
    <property type="entry name" value="HAMP_dom"/>
</dbReference>
<feature type="domain" description="Histidine kinase" evidence="14">
    <location>
        <begin position="498"/>
        <end position="721"/>
    </location>
</feature>
<evidence type="ECO:0000259" key="16">
    <source>
        <dbReference type="PROSITE" id="PS50885"/>
    </source>
</evidence>
<name>A0A9Q2WJL9_9BURK</name>
<dbReference type="Pfam" id="PF00672">
    <property type="entry name" value="HAMP"/>
    <property type="match status" value="1"/>
</dbReference>
<protein>
    <recommendedName>
        <fullName evidence="3">histidine kinase</fullName>
        <ecNumber evidence="3">2.7.13.3</ecNumber>
    </recommendedName>
</protein>
<dbReference type="Gene3D" id="1.10.287.130">
    <property type="match status" value="1"/>
</dbReference>
<dbReference type="PANTHER" id="PTHR42878:SF7">
    <property type="entry name" value="SENSOR HISTIDINE KINASE GLRK"/>
    <property type="match status" value="1"/>
</dbReference>
<dbReference type="InterPro" id="IPR005467">
    <property type="entry name" value="His_kinase_dom"/>
</dbReference>
<dbReference type="InterPro" id="IPR003661">
    <property type="entry name" value="HisK_dim/P_dom"/>
</dbReference>
<dbReference type="SUPFAM" id="SSF47384">
    <property type="entry name" value="Homodimeric domain of signal transducing histidine kinase"/>
    <property type="match status" value="1"/>
</dbReference>
<comment type="subcellular location">
    <subcellularLocation>
        <location evidence="2">Membrane</location>
        <topology evidence="2">Multi-pass membrane protein</topology>
    </subcellularLocation>
</comment>
<feature type="transmembrane region" description="Helical" evidence="13">
    <location>
        <begin position="14"/>
        <end position="34"/>
    </location>
</feature>
<dbReference type="PANTHER" id="PTHR42878">
    <property type="entry name" value="TWO-COMPONENT HISTIDINE KINASE"/>
    <property type="match status" value="1"/>
</dbReference>
<dbReference type="AlphaFoldDB" id="A0A9Q2WJL9"/>
<keyword evidence="4" id="KW-0597">Phosphoprotein</keyword>
<keyword evidence="9" id="KW-0067">ATP-binding</keyword>
<keyword evidence="8" id="KW-0418">Kinase</keyword>
<evidence type="ECO:0000256" key="8">
    <source>
        <dbReference type="ARBA" id="ARBA00022777"/>
    </source>
</evidence>
<evidence type="ECO:0000256" key="6">
    <source>
        <dbReference type="ARBA" id="ARBA00022692"/>
    </source>
</evidence>
<evidence type="ECO:0000256" key="3">
    <source>
        <dbReference type="ARBA" id="ARBA00012438"/>
    </source>
</evidence>
<dbReference type="EC" id="2.7.13.3" evidence="3"/>
<keyword evidence="11" id="KW-0902">Two-component regulatory system</keyword>
<evidence type="ECO:0000256" key="10">
    <source>
        <dbReference type="ARBA" id="ARBA00022989"/>
    </source>
</evidence>
<dbReference type="PROSITE" id="PS50109">
    <property type="entry name" value="HIS_KIN"/>
    <property type="match status" value="1"/>
</dbReference>
<dbReference type="Pfam" id="PF00512">
    <property type="entry name" value="HisKA"/>
    <property type="match status" value="1"/>
</dbReference>